<evidence type="ECO:0000256" key="3">
    <source>
        <dbReference type="ARBA" id="ARBA00023295"/>
    </source>
</evidence>
<dbReference type="GO" id="GO:0005975">
    <property type="term" value="P:carbohydrate metabolic process"/>
    <property type="evidence" value="ECO:0007669"/>
    <property type="project" value="InterPro"/>
</dbReference>
<dbReference type="Gene3D" id="1.50.10.10">
    <property type="match status" value="1"/>
</dbReference>
<dbReference type="Gene3D" id="2.115.10.20">
    <property type="entry name" value="Glycosyl hydrolase domain, family 43"/>
    <property type="match status" value="1"/>
</dbReference>
<dbReference type="InterPro" id="IPR054363">
    <property type="entry name" value="GH95_cat"/>
</dbReference>
<dbReference type="InterPro" id="IPR012341">
    <property type="entry name" value="6hp_glycosidase-like_sf"/>
</dbReference>
<keyword evidence="3" id="KW-0326">Glycosidase</keyword>
<reference evidence="7" key="1">
    <citation type="submission" date="2019-03" db="EMBL/GenBank/DDBJ databases">
        <title>Single cell metagenomics reveals metabolic interactions within the superorganism composed of flagellate Streblomastix strix and complex community of Bacteroidetes bacteria on its surface.</title>
        <authorList>
            <person name="Treitli S.C."/>
            <person name="Kolisko M."/>
            <person name="Husnik F."/>
            <person name="Keeling P."/>
            <person name="Hampl V."/>
        </authorList>
    </citation>
    <scope>NUCLEOTIDE SEQUENCE</scope>
    <source>
        <strain evidence="7">STM</strain>
    </source>
</reference>
<dbReference type="InterPro" id="IPR027414">
    <property type="entry name" value="GH95_N_dom"/>
</dbReference>
<organism evidence="7">
    <name type="scientific">termite gut metagenome</name>
    <dbReference type="NCBI Taxonomy" id="433724"/>
    <lineage>
        <taxon>unclassified sequences</taxon>
        <taxon>metagenomes</taxon>
        <taxon>organismal metagenomes</taxon>
    </lineage>
</organism>
<proteinExistence type="inferred from homology"/>
<evidence type="ECO:0000259" key="6">
    <source>
        <dbReference type="Pfam" id="PF22124"/>
    </source>
</evidence>
<dbReference type="FunFam" id="1.50.10.10:FF:000028">
    <property type="entry name" value="Alpha-L-fucosidase 2"/>
    <property type="match status" value="1"/>
</dbReference>
<dbReference type="SUPFAM" id="SSF48208">
    <property type="entry name" value="Six-hairpin glycosidases"/>
    <property type="match status" value="1"/>
</dbReference>
<dbReference type="GO" id="GO:0004560">
    <property type="term" value="F:alpha-L-fucosidase activity"/>
    <property type="evidence" value="ECO:0007669"/>
    <property type="project" value="TreeGrafter"/>
</dbReference>
<dbReference type="Pfam" id="PF22124">
    <property type="entry name" value="Glyco_hydro_95_cat"/>
    <property type="match status" value="1"/>
</dbReference>
<feature type="domain" description="Glycosyl hydrolase family 95 N-terminal" evidence="4">
    <location>
        <begin position="336"/>
        <end position="580"/>
    </location>
</feature>
<dbReference type="InterPro" id="IPR008928">
    <property type="entry name" value="6-hairpin_glycosidase_sf"/>
</dbReference>
<dbReference type="PANTHER" id="PTHR31084">
    <property type="entry name" value="ALPHA-L-FUCOSIDASE 2"/>
    <property type="match status" value="1"/>
</dbReference>
<dbReference type="InterPro" id="IPR023296">
    <property type="entry name" value="Glyco_hydro_beta-prop_sf"/>
</dbReference>
<dbReference type="PANTHER" id="PTHR31084:SF0">
    <property type="entry name" value="ALPHA-L-FUCOSIDASE 2"/>
    <property type="match status" value="1"/>
</dbReference>
<evidence type="ECO:0000259" key="4">
    <source>
        <dbReference type="Pfam" id="PF14498"/>
    </source>
</evidence>
<dbReference type="Pfam" id="PF21307">
    <property type="entry name" value="Glyco_hydro_95_C"/>
    <property type="match status" value="1"/>
</dbReference>
<dbReference type="Gene3D" id="2.70.98.50">
    <property type="entry name" value="putative glycoside hydrolase family protein from bacillus halodurans"/>
    <property type="match status" value="1"/>
</dbReference>
<evidence type="ECO:0000256" key="1">
    <source>
        <dbReference type="ARBA" id="ARBA00009865"/>
    </source>
</evidence>
<feature type="domain" description="Alpha fucosidase A-like C-terminal" evidence="5">
    <location>
        <begin position="1031"/>
        <end position="1094"/>
    </location>
</feature>
<dbReference type="Pfam" id="PF14498">
    <property type="entry name" value="Glyco_hyd_65N_2"/>
    <property type="match status" value="1"/>
</dbReference>
<dbReference type="EMBL" id="SNRY01000033">
    <property type="protein sequence ID" value="KAA6350138.1"/>
    <property type="molecule type" value="Genomic_DNA"/>
</dbReference>
<sequence>MKRTLFLSLFVLCQLCIAQNNPFVRNLYTADPSAHVWADGRLYVYPSHDVDPPRGCDLMDKYHVYSTDDMVTWIDHGEILSSSNVSWGRSEGGFMWAPDCAYKNGTYYLYFPHPSGTDWNNTWKIGIATSNKPAGDFKVQGYIGGLPEFAMIDPCVFVDEDGQAYFYYGGGGRCMGGKLKENMTELDGPLQDMTGLNDFHEATWVHKRNGVYYLSYADNEKKGNQLRYATSNSPLGPWKYQGIFLEATGSGTNHGSIIEYKGQWYAFYHNCDLSGQGNLRSICFDKINYNPDGNIQKVVQTTGLEASKRKIKINTNWIDRTQFLSNGSKPEGKNVLWYRQSAKVWEEALPIGNGDLGAMVFGGVADERIQLNEHTLWDGYPLDPNNPEALKALPEIQRLLFENKNNEAVKLAEKTMLGVPQRVKSYQSLGELWFDTPETKAENYVRSLDLSTAVATINYVSKGVSYTREYFASAVDNVIVVRLTADKKNKINLNLTLKRDKDAECKGILADPTSLLLSGRIVVKDNDGNQRGVSFATQVKVVAENGKIQQVRDTFGHTELLSVRDADALTLYIAGATNYPGMKSLAKGVSLFSGNPEKKCVETIAKAINKPYDQLKANHIADHQEYFNRVDLTLGKVTPDIESLPTNERLNLARKTGTPDLGLVATYFQFGRYLLIASSRPNGMPANLQGLWAWQMNAPWNADFHTNINFQMNYWPAEITNLSELHTPMFDLMDILSETGGQSAKVTYGARGWVVHHLTDAWGFTAPADGPQGIWPVGSAWLAQHPWEHYCFNEDKDFLAKRAYPLMKGAARFIMDFLVEAPQGTAYAGKLVTNPSYSPENGFILPNGEHSVFTYGATMDLEIIHNLLNNCIAACKILKKDKEFQVECEKTLQRLPQIQISKETGRILEWAEDYKESDPHHRHTSHLFGLHPGNQITVTGTPELAEAARKTLIARGDGGTGWSLAWKINMWNRLHDGDHAFKLLSVLLSNKTLPNLFDDHPPFQIDGNFGATAAIAEMLVQSQTQTANGFEIELLPSLPTSMPTGFVKGLKARGGFMVDVYWENGQLKEAKIKSLNGNKLQVRLGNKHASYKTKVNEVITINSLL</sequence>
<keyword evidence="2" id="KW-0378">Hydrolase</keyword>
<accession>A0A5J4SW24</accession>
<dbReference type="InterPro" id="IPR049053">
    <property type="entry name" value="AFCA-like_C"/>
</dbReference>
<evidence type="ECO:0000259" key="5">
    <source>
        <dbReference type="Pfam" id="PF21307"/>
    </source>
</evidence>
<dbReference type="Pfam" id="PF04616">
    <property type="entry name" value="Glyco_hydro_43"/>
    <property type="match status" value="1"/>
</dbReference>
<dbReference type="SUPFAM" id="SSF75005">
    <property type="entry name" value="Arabinanase/levansucrase/invertase"/>
    <property type="match status" value="1"/>
</dbReference>
<comment type="caution">
    <text evidence="7">The sequence shown here is derived from an EMBL/GenBank/DDBJ whole genome shotgun (WGS) entry which is preliminary data.</text>
</comment>
<feature type="domain" description="Glycosyl hydrolase family 95 catalytic" evidence="6">
    <location>
        <begin position="612"/>
        <end position="1019"/>
    </location>
</feature>
<evidence type="ECO:0000313" key="7">
    <source>
        <dbReference type="EMBL" id="KAA6350138.1"/>
    </source>
</evidence>
<dbReference type="CDD" id="cd08990">
    <property type="entry name" value="GH43_AXH_like"/>
    <property type="match status" value="1"/>
</dbReference>
<comment type="similarity">
    <text evidence="1">Belongs to the glycosyl hydrolase 43 family.</text>
</comment>
<evidence type="ECO:0000256" key="2">
    <source>
        <dbReference type="ARBA" id="ARBA00022801"/>
    </source>
</evidence>
<gene>
    <name evidence="7" type="ORF">EZS27_002501</name>
</gene>
<name>A0A5J4SW24_9ZZZZ</name>
<protein>
    <submittedName>
        <fullName evidence="7">Xylosidase/arabinosidase</fullName>
    </submittedName>
</protein>
<dbReference type="AlphaFoldDB" id="A0A5J4SW24"/>
<dbReference type="InterPro" id="IPR006710">
    <property type="entry name" value="Glyco_hydro_43"/>
</dbReference>